<accession>A0A392UED9</accession>
<protein>
    <submittedName>
        <fullName evidence="2">Uncharacterized protein</fullName>
    </submittedName>
</protein>
<evidence type="ECO:0000313" key="2">
    <source>
        <dbReference type="EMBL" id="MCI71207.1"/>
    </source>
</evidence>
<feature type="non-terminal residue" evidence="2">
    <location>
        <position position="55"/>
    </location>
</feature>
<comment type="caution">
    <text evidence="2">The sequence shown here is derived from an EMBL/GenBank/DDBJ whole genome shotgun (WGS) entry which is preliminary data.</text>
</comment>
<proteinExistence type="predicted"/>
<feature type="compositionally biased region" description="Polar residues" evidence="1">
    <location>
        <begin position="13"/>
        <end position="32"/>
    </location>
</feature>
<evidence type="ECO:0000256" key="1">
    <source>
        <dbReference type="SAM" id="MobiDB-lite"/>
    </source>
</evidence>
<feature type="region of interest" description="Disordered" evidence="1">
    <location>
        <begin position="1"/>
        <end position="55"/>
    </location>
</feature>
<keyword evidence="3" id="KW-1185">Reference proteome</keyword>
<organism evidence="2 3">
    <name type="scientific">Trifolium medium</name>
    <dbReference type="NCBI Taxonomy" id="97028"/>
    <lineage>
        <taxon>Eukaryota</taxon>
        <taxon>Viridiplantae</taxon>
        <taxon>Streptophyta</taxon>
        <taxon>Embryophyta</taxon>
        <taxon>Tracheophyta</taxon>
        <taxon>Spermatophyta</taxon>
        <taxon>Magnoliopsida</taxon>
        <taxon>eudicotyledons</taxon>
        <taxon>Gunneridae</taxon>
        <taxon>Pentapetalae</taxon>
        <taxon>rosids</taxon>
        <taxon>fabids</taxon>
        <taxon>Fabales</taxon>
        <taxon>Fabaceae</taxon>
        <taxon>Papilionoideae</taxon>
        <taxon>50 kb inversion clade</taxon>
        <taxon>NPAAA clade</taxon>
        <taxon>Hologalegina</taxon>
        <taxon>IRL clade</taxon>
        <taxon>Trifolieae</taxon>
        <taxon>Trifolium</taxon>
    </lineage>
</organism>
<sequence length="55" mass="6007">MGRIVDFFGTPAMPNQNIRPIQSQAPIQNQGLPENVGAPVNQVPQVVREEPQAQV</sequence>
<reference evidence="2 3" key="1">
    <citation type="journal article" date="2018" name="Front. Plant Sci.">
        <title>Red Clover (Trifolium pratense) and Zigzag Clover (T. medium) - A Picture of Genomic Similarities and Differences.</title>
        <authorList>
            <person name="Dluhosova J."/>
            <person name="Istvanek J."/>
            <person name="Nedelnik J."/>
            <person name="Repkova J."/>
        </authorList>
    </citation>
    <scope>NUCLEOTIDE SEQUENCE [LARGE SCALE GENOMIC DNA]</scope>
    <source>
        <strain evidence="3">cv. 10/8</strain>
        <tissue evidence="2">Leaf</tissue>
    </source>
</reference>
<evidence type="ECO:0000313" key="3">
    <source>
        <dbReference type="Proteomes" id="UP000265520"/>
    </source>
</evidence>
<dbReference type="EMBL" id="LXQA010791801">
    <property type="protein sequence ID" value="MCI71207.1"/>
    <property type="molecule type" value="Genomic_DNA"/>
</dbReference>
<name>A0A392UED9_9FABA</name>
<dbReference type="Proteomes" id="UP000265520">
    <property type="component" value="Unassembled WGS sequence"/>
</dbReference>
<dbReference type="AlphaFoldDB" id="A0A392UED9"/>